<organism evidence="1 2">
    <name type="scientific">Staurois parvus</name>
    <dbReference type="NCBI Taxonomy" id="386267"/>
    <lineage>
        <taxon>Eukaryota</taxon>
        <taxon>Metazoa</taxon>
        <taxon>Chordata</taxon>
        <taxon>Craniata</taxon>
        <taxon>Vertebrata</taxon>
        <taxon>Euteleostomi</taxon>
        <taxon>Amphibia</taxon>
        <taxon>Batrachia</taxon>
        <taxon>Anura</taxon>
        <taxon>Neobatrachia</taxon>
        <taxon>Ranoidea</taxon>
        <taxon>Ranidae</taxon>
        <taxon>Staurois</taxon>
    </lineage>
</organism>
<dbReference type="InterPro" id="IPR036410">
    <property type="entry name" value="HSP_DnaJ_Cys-rich_dom_sf"/>
</dbReference>
<dbReference type="PANTHER" id="PTHR48465:SF1">
    <property type="entry name" value="PROTEIN SSUH2 HOMOLOG"/>
    <property type="match status" value="1"/>
</dbReference>
<evidence type="ECO:0000313" key="2">
    <source>
        <dbReference type="Proteomes" id="UP001162483"/>
    </source>
</evidence>
<keyword evidence="2" id="KW-1185">Reference proteome</keyword>
<dbReference type="CDD" id="cd10719">
    <property type="entry name" value="DnaJ_zf"/>
    <property type="match status" value="1"/>
</dbReference>
<dbReference type="InterPro" id="IPR001305">
    <property type="entry name" value="HSP_DnaJ_Cys-rich_dom"/>
</dbReference>
<dbReference type="EMBL" id="CATNWA010018602">
    <property type="protein sequence ID" value="CAI9608429.1"/>
    <property type="molecule type" value="Genomic_DNA"/>
</dbReference>
<protein>
    <recommendedName>
        <fullName evidence="3">Protein SSUH2 homolog</fullName>
    </recommendedName>
</protein>
<sequence length="404" mass="44627">MEVPNYGMMVQPGYPINTVGANPMMPSGPNYPPAMNPAMAPGFYPSVNTNPLVPQTAPYPQFSGIPGYEGMEGEGGGKFLPPPPVVGPGPDSLPTPSNKDWTIPSISQETAKKALLDYVNGHCCYGTSPVEQMEIQQMKPFNTYRYRLETFTESRSCEWTTKPLTTNEKLDGPSNGPAPQPWEIIMEPPALFHDEIKKQPIPHTSSKKECEECHGKGKIICQKCNGNGRVKCGHCNGSGRSSGEQCSHCNGSGSEGCNGCNQTNVQTCPGCTGKGQVISYIELTVTWKNNLYEFIPDHHSEFPTDLFKKVTGDKIFVDEQLLVPPLVNFPEASINQASQTAVQQHYSQFISSCRILKQKQSIEWLPLTKVEYNWKEKSCSYFVYGRENLVETKDYPSTCCCVIL</sequence>
<evidence type="ECO:0008006" key="3">
    <source>
        <dbReference type="Google" id="ProtNLM"/>
    </source>
</evidence>
<evidence type="ECO:0000313" key="1">
    <source>
        <dbReference type="EMBL" id="CAI9608429.1"/>
    </source>
</evidence>
<dbReference type="SUPFAM" id="SSF57938">
    <property type="entry name" value="DnaJ/Hsp40 cysteine-rich domain"/>
    <property type="match status" value="1"/>
</dbReference>
<dbReference type="InterPro" id="IPR052789">
    <property type="entry name" value="SSUH2_homolog"/>
</dbReference>
<name>A0ABN9GG75_9NEOB</name>
<dbReference type="PANTHER" id="PTHR48465">
    <property type="entry name" value="PROTEIN SSUH2 HOMOLOG"/>
    <property type="match status" value="1"/>
</dbReference>
<gene>
    <name evidence="1" type="ORF">SPARVUS_LOCUS14103987</name>
</gene>
<reference evidence="1" key="1">
    <citation type="submission" date="2023-05" db="EMBL/GenBank/DDBJ databases">
        <authorList>
            <person name="Stuckert A."/>
        </authorList>
    </citation>
    <scope>NUCLEOTIDE SEQUENCE</scope>
</reference>
<accession>A0ABN9GG75</accession>
<comment type="caution">
    <text evidence="1">The sequence shown here is derived from an EMBL/GenBank/DDBJ whole genome shotgun (WGS) entry which is preliminary data.</text>
</comment>
<proteinExistence type="predicted"/>
<dbReference type="Proteomes" id="UP001162483">
    <property type="component" value="Unassembled WGS sequence"/>
</dbReference>